<dbReference type="Gene3D" id="1.10.630.10">
    <property type="entry name" value="Cytochrome P450"/>
    <property type="match status" value="1"/>
</dbReference>
<keyword evidence="2" id="KW-0349">Heme</keyword>
<dbReference type="PRINTS" id="PR00359">
    <property type="entry name" value="BP450"/>
</dbReference>
<feature type="compositionally biased region" description="Gly residues" evidence="3">
    <location>
        <begin position="19"/>
        <end position="28"/>
    </location>
</feature>
<name>A0ABQ2R953_9ACTN</name>
<sequence length="443" mass="49241">MPGETLPASETPRSCPFSGGPGGPGESGGMPPSAESPRSLPGGTLPADGEPRRYPFPRPSALEVPRELTDLRERPVVPVTLPSGDRALLVTRHADVRRLLTDERLSRNLNRPGAARIARNNRMFQDPKIDPDPPEHTRVRRLVMRAFTPTRVESLRPHIHEVVDELLTAMEKRGGPADLNETLAFPLPIRVICRLLGVPEDDTALFRSWTDHFLSVSRFPPERIRAAMADMNRYIAELIAAKRRSPGDDLVSDMIRVRDREDGRLAEYELQWWCRLLLLVGYETTATQLGGGVALLLAHPGQLALLREDYGRIPDAVEETLRWKLAGSSVSMLRYAVDDIEMDGYTIPKGASVIPAADSANQDETVFDRPEVFDITRDAGRHLTFSVGPHFCVGAALARAELQIATEALLRRFPGLRLAVPPERLRRHEGSLLEAFTEIPVTW</sequence>
<dbReference type="InterPro" id="IPR001128">
    <property type="entry name" value="Cyt_P450"/>
</dbReference>
<dbReference type="InterPro" id="IPR017972">
    <property type="entry name" value="Cyt_P450_CS"/>
</dbReference>
<dbReference type="PANTHER" id="PTHR46696:SF1">
    <property type="entry name" value="CYTOCHROME P450 YJIB-RELATED"/>
    <property type="match status" value="1"/>
</dbReference>
<keyword evidence="2" id="KW-0408">Iron</keyword>
<organism evidence="4 5">
    <name type="scientific">Streptosporangium pseudovulgare</name>
    <dbReference type="NCBI Taxonomy" id="35765"/>
    <lineage>
        <taxon>Bacteria</taxon>
        <taxon>Bacillati</taxon>
        <taxon>Actinomycetota</taxon>
        <taxon>Actinomycetes</taxon>
        <taxon>Streptosporangiales</taxon>
        <taxon>Streptosporangiaceae</taxon>
        <taxon>Streptosporangium</taxon>
    </lineage>
</organism>
<evidence type="ECO:0000313" key="4">
    <source>
        <dbReference type="EMBL" id="GGQ20104.1"/>
    </source>
</evidence>
<dbReference type="PRINTS" id="PR00385">
    <property type="entry name" value="P450"/>
</dbReference>
<gene>
    <name evidence="4" type="ORF">GCM10010140_58140</name>
</gene>
<keyword evidence="2" id="KW-0560">Oxidoreductase</keyword>
<evidence type="ECO:0000256" key="2">
    <source>
        <dbReference type="RuleBase" id="RU000461"/>
    </source>
</evidence>
<dbReference type="Proteomes" id="UP000611554">
    <property type="component" value="Unassembled WGS sequence"/>
</dbReference>
<dbReference type="PROSITE" id="PS00086">
    <property type="entry name" value="CYTOCHROME_P450"/>
    <property type="match status" value="1"/>
</dbReference>
<evidence type="ECO:0000256" key="1">
    <source>
        <dbReference type="ARBA" id="ARBA00010617"/>
    </source>
</evidence>
<protein>
    <submittedName>
        <fullName evidence="4">Cytochrome P450</fullName>
    </submittedName>
</protein>
<keyword evidence="5" id="KW-1185">Reference proteome</keyword>
<evidence type="ECO:0000313" key="5">
    <source>
        <dbReference type="Proteomes" id="UP000611554"/>
    </source>
</evidence>
<dbReference type="InterPro" id="IPR002397">
    <property type="entry name" value="Cyt_P450_B"/>
</dbReference>
<dbReference type="InterPro" id="IPR036396">
    <property type="entry name" value="Cyt_P450_sf"/>
</dbReference>
<dbReference type="SUPFAM" id="SSF48264">
    <property type="entry name" value="Cytochrome P450"/>
    <property type="match status" value="1"/>
</dbReference>
<reference evidence="5" key="1">
    <citation type="journal article" date="2019" name="Int. J. Syst. Evol. Microbiol.">
        <title>The Global Catalogue of Microorganisms (GCM) 10K type strain sequencing project: providing services to taxonomists for standard genome sequencing and annotation.</title>
        <authorList>
            <consortium name="The Broad Institute Genomics Platform"/>
            <consortium name="The Broad Institute Genome Sequencing Center for Infectious Disease"/>
            <person name="Wu L."/>
            <person name="Ma J."/>
        </authorList>
    </citation>
    <scope>NUCLEOTIDE SEQUENCE [LARGE SCALE GENOMIC DNA]</scope>
    <source>
        <strain evidence="5">JCM 3115</strain>
    </source>
</reference>
<dbReference type="Pfam" id="PF00067">
    <property type="entry name" value="p450"/>
    <property type="match status" value="1"/>
</dbReference>
<accession>A0ABQ2R953</accession>
<comment type="caution">
    <text evidence="4">The sequence shown here is derived from an EMBL/GenBank/DDBJ whole genome shotgun (WGS) entry which is preliminary data.</text>
</comment>
<comment type="similarity">
    <text evidence="1 2">Belongs to the cytochrome P450 family.</text>
</comment>
<proteinExistence type="inferred from homology"/>
<dbReference type="PANTHER" id="PTHR46696">
    <property type="entry name" value="P450, PUTATIVE (EUROFUNG)-RELATED"/>
    <property type="match status" value="1"/>
</dbReference>
<dbReference type="CDD" id="cd11031">
    <property type="entry name" value="Cyp158A-like"/>
    <property type="match status" value="1"/>
</dbReference>
<evidence type="ECO:0000256" key="3">
    <source>
        <dbReference type="SAM" id="MobiDB-lite"/>
    </source>
</evidence>
<keyword evidence="2" id="KW-0503">Monooxygenase</keyword>
<feature type="region of interest" description="Disordered" evidence="3">
    <location>
        <begin position="1"/>
        <end position="61"/>
    </location>
</feature>
<keyword evidence="2" id="KW-0479">Metal-binding</keyword>
<dbReference type="EMBL" id="BMQJ01000016">
    <property type="protein sequence ID" value="GGQ20104.1"/>
    <property type="molecule type" value="Genomic_DNA"/>
</dbReference>